<feature type="domain" description="Xylose isomerase-like TIM barrel" evidence="1">
    <location>
        <begin position="53"/>
        <end position="263"/>
    </location>
</feature>
<dbReference type="PANTHER" id="PTHR12110">
    <property type="entry name" value="HYDROXYPYRUVATE ISOMERASE"/>
    <property type="match status" value="1"/>
</dbReference>
<keyword evidence="2" id="KW-0614">Plasmid</keyword>
<dbReference type="RefSeq" id="WP_089422681.1">
    <property type="nucleotide sequence ID" value="NZ_CP022416.1"/>
</dbReference>
<geneLocation type="plasmid" evidence="2 3">
    <name>pSMR1-1</name>
</geneLocation>
<protein>
    <submittedName>
        <fullName evidence="2">Endonuclease IV</fullName>
    </submittedName>
</protein>
<dbReference type="PANTHER" id="PTHR12110:SF53">
    <property type="entry name" value="BLR5974 PROTEIN"/>
    <property type="match status" value="1"/>
</dbReference>
<dbReference type="GO" id="GO:0004519">
    <property type="term" value="F:endonuclease activity"/>
    <property type="evidence" value="ECO:0007669"/>
    <property type="project" value="UniProtKB-KW"/>
</dbReference>
<accession>A0A221K6N3</accession>
<keyword evidence="3" id="KW-1185">Reference proteome</keyword>
<dbReference type="Gene3D" id="3.20.20.150">
    <property type="entry name" value="Divalent-metal-dependent TIM barrel enzymes"/>
    <property type="match status" value="1"/>
</dbReference>
<organism evidence="2 3">
    <name type="scientific">Pseudosulfitobacter pseudonitzschiae</name>
    <dbReference type="NCBI Taxonomy" id="1402135"/>
    <lineage>
        <taxon>Bacteria</taxon>
        <taxon>Pseudomonadati</taxon>
        <taxon>Pseudomonadota</taxon>
        <taxon>Alphaproteobacteria</taxon>
        <taxon>Rhodobacterales</taxon>
        <taxon>Roseobacteraceae</taxon>
        <taxon>Pseudosulfitobacter</taxon>
    </lineage>
</organism>
<evidence type="ECO:0000313" key="2">
    <source>
        <dbReference type="EMBL" id="ASM74658.1"/>
    </source>
</evidence>
<dbReference type="KEGG" id="spse:SULPSESMR1_04963"/>
<dbReference type="Proteomes" id="UP000199754">
    <property type="component" value="Plasmid pSMR1-1"/>
</dbReference>
<dbReference type="STRING" id="1402135.SAMN05444149_102200"/>
<reference evidence="2 3" key="1">
    <citation type="submission" date="2017-07" db="EMBL/GenBank/DDBJ databases">
        <title>Genome Sequence of Sulfitobacter pseudonitzschiae Strain SMR1 Isolated from a culture of the Diatom Skeletonema marinoi.</title>
        <authorList>
            <person name="Topel M."/>
            <person name="Pinder M.I.M."/>
            <person name="Johansson O.N."/>
            <person name="Kourtchenko O."/>
            <person name="Godhe A."/>
            <person name="Clarke A.K."/>
        </authorList>
    </citation>
    <scope>NUCLEOTIDE SEQUENCE [LARGE SCALE GENOMIC DNA]</scope>
    <source>
        <strain evidence="2 3">SMR1</strain>
        <plasmid evidence="2 3">pSMR1-1</plasmid>
    </source>
</reference>
<keyword evidence="2" id="KW-0255">Endonuclease</keyword>
<name>A0A221K6N3_9RHOB</name>
<evidence type="ECO:0000313" key="3">
    <source>
        <dbReference type="Proteomes" id="UP000199754"/>
    </source>
</evidence>
<dbReference type="InterPro" id="IPR013022">
    <property type="entry name" value="Xyl_isomerase-like_TIM-brl"/>
</dbReference>
<dbReference type="InterPro" id="IPR036237">
    <property type="entry name" value="Xyl_isomerase-like_sf"/>
</dbReference>
<dbReference type="OrthoDB" id="7245925at2"/>
<gene>
    <name evidence="2" type="ORF">SULPSESMR1_04963</name>
</gene>
<dbReference type="InterPro" id="IPR050312">
    <property type="entry name" value="IolE/XylAMocC-like"/>
</dbReference>
<dbReference type="eggNOG" id="COG1082">
    <property type="taxonomic scope" value="Bacteria"/>
</dbReference>
<sequence>MTDLPLLGVAIPTTTLETLQDFILSENRDLEIQDFCDADLLNGDWKTVADHARTLLTGYTGRLGIHGPFWGLNIASPDTEMRALNRRKHLQGIEVCEHLGATQMVIHSPYTTWSYNNLDNAPERKEYDRLLENCHDTMDEVVKRAEDCGVTMVIENIEDIDPDIRCALADSFSSPAMAVSIDTGHAHYAHGTNGAAPVDYYVRRAANRLQHIHLQDADGYADRHWAIGEGTIRWESVFRALGEFDSNPRLILELRDKAGILPSVAYLQSLGLAR</sequence>
<proteinExistence type="predicted"/>
<keyword evidence="2" id="KW-0378">Hydrolase</keyword>
<dbReference type="Pfam" id="PF01261">
    <property type="entry name" value="AP_endonuc_2"/>
    <property type="match status" value="1"/>
</dbReference>
<dbReference type="SUPFAM" id="SSF51658">
    <property type="entry name" value="Xylose isomerase-like"/>
    <property type="match status" value="1"/>
</dbReference>
<dbReference type="EMBL" id="CP022416">
    <property type="protein sequence ID" value="ASM74658.1"/>
    <property type="molecule type" value="Genomic_DNA"/>
</dbReference>
<keyword evidence="2" id="KW-0540">Nuclease</keyword>
<dbReference type="AlphaFoldDB" id="A0A221K6N3"/>
<evidence type="ECO:0000259" key="1">
    <source>
        <dbReference type="Pfam" id="PF01261"/>
    </source>
</evidence>